<comment type="caution">
    <text evidence="2">The sequence shown here is derived from an EMBL/GenBank/DDBJ whole genome shotgun (WGS) entry which is preliminary data.</text>
</comment>
<dbReference type="OrthoDB" id="1166705at2759"/>
<reference evidence="3" key="1">
    <citation type="submission" date="2016-06" db="EMBL/GenBank/DDBJ databases">
        <title>Parallel loss of symbiosis genes in relatives of nitrogen-fixing non-legume Parasponia.</title>
        <authorList>
            <person name="Van Velzen R."/>
            <person name="Holmer R."/>
            <person name="Bu F."/>
            <person name="Rutten L."/>
            <person name="Van Zeijl A."/>
            <person name="Liu W."/>
            <person name="Santuari L."/>
            <person name="Cao Q."/>
            <person name="Sharma T."/>
            <person name="Shen D."/>
            <person name="Roswanjaya Y."/>
            <person name="Wardhani T."/>
            <person name="Kalhor M.S."/>
            <person name="Jansen J."/>
            <person name="Van den Hoogen J."/>
            <person name="Gungor B."/>
            <person name="Hartog M."/>
            <person name="Hontelez J."/>
            <person name="Verver J."/>
            <person name="Yang W.-C."/>
            <person name="Schijlen E."/>
            <person name="Repin R."/>
            <person name="Schilthuizen M."/>
            <person name="Schranz E."/>
            <person name="Heidstra R."/>
            <person name="Miyata K."/>
            <person name="Fedorova E."/>
            <person name="Kohlen W."/>
            <person name="Bisseling T."/>
            <person name="Smit S."/>
            <person name="Geurts R."/>
        </authorList>
    </citation>
    <scope>NUCLEOTIDE SEQUENCE [LARGE SCALE GENOMIC DNA]</scope>
    <source>
        <strain evidence="3">cv. WU1-14</strain>
    </source>
</reference>
<name>A0A2P5A3N5_PARAD</name>
<dbReference type="STRING" id="3476.A0A2P5A3N5"/>
<keyword evidence="3" id="KW-1185">Reference proteome</keyword>
<organism evidence="2 3">
    <name type="scientific">Parasponia andersonii</name>
    <name type="common">Sponia andersonii</name>
    <dbReference type="NCBI Taxonomy" id="3476"/>
    <lineage>
        <taxon>Eukaryota</taxon>
        <taxon>Viridiplantae</taxon>
        <taxon>Streptophyta</taxon>
        <taxon>Embryophyta</taxon>
        <taxon>Tracheophyta</taxon>
        <taxon>Spermatophyta</taxon>
        <taxon>Magnoliopsida</taxon>
        <taxon>eudicotyledons</taxon>
        <taxon>Gunneridae</taxon>
        <taxon>Pentapetalae</taxon>
        <taxon>rosids</taxon>
        <taxon>fabids</taxon>
        <taxon>Rosales</taxon>
        <taxon>Cannabaceae</taxon>
        <taxon>Parasponia</taxon>
    </lineage>
</organism>
<dbReference type="AlphaFoldDB" id="A0A2P5A3N5"/>
<evidence type="ECO:0000256" key="1">
    <source>
        <dbReference type="SAM" id="MobiDB-lite"/>
    </source>
</evidence>
<dbReference type="EMBL" id="JXTB01001539">
    <property type="protein sequence ID" value="PON31141.1"/>
    <property type="molecule type" value="Genomic_DNA"/>
</dbReference>
<sequence length="506" mass="56903">KSHYTSFRNQNLGKEEAEEFALLYSKLTEVEKANYADIVHDTEIRHAESGELQGESEADNDKARELKLRCSFDHLSRIGNVLTEDQKEAVRQVGFWTFLRQNYPIVDTSLILWLVDNIDPSRYCLTLHGNKHALSRSSFEMVIGIKDGGESIEFQGVSDISDLKNTIIGDKCRISLSDLEELLQESQDVDDLFLARFALLAIGTILCPSTGIYLSNLDLNVVKHAKNLSRCTIYLQLLYLHHVELQTGYVDRSIRPIDLGDFEQCSRILKWIRSIGGFSSSEARILLKLIAPKNENQLACPKKKIKKKIDGPMTSPKKDKQDELAMLKDEVATLRSMVVCFPDHIHQLIEMELKKTNKGIMEGSLAQSGRPGQGGKPAEEGSQAEEGNQAQECNEGYERNPMFEAIIIDLTTFCNKKTLHAGKADMTIGKKNESTWYEKFMNSDGTIVGPFTLTDGDVGLQMFKMVLFVVSSTIAWRYEIALYGKVSIPRKYMECMLPGGQVLAVL</sequence>
<protein>
    <submittedName>
        <fullName evidence="2">Uncharacterized protein</fullName>
    </submittedName>
</protein>
<proteinExistence type="predicted"/>
<feature type="non-terminal residue" evidence="2">
    <location>
        <position position="1"/>
    </location>
</feature>
<dbReference type="Proteomes" id="UP000237105">
    <property type="component" value="Unassembled WGS sequence"/>
</dbReference>
<dbReference type="PANTHER" id="PTHR34835">
    <property type="entry name" value="OS07G0283600 PROTEIN-RELATED"/>
    <property type="match status" value="1"/>
</dbReference>
<gene>
    <name evidence="2" type="ORF">PanWU01x14_372240</name>
</gene>
<evidence type="ECO:0000313" key="3">
    <source>
        <dbReference type="Proteomes" id="UP000237105"/>
    </source>
</evidence>
<accession>A0A2P5A3N5</accession>
<feature type="region of interest" description="Disordered" evidence="1">
    <location>
        <begin position="363"/>
        <end position="391"/>
    </location>
</feature>
<evidence type="ECO:0000313" key="2">
    <source>
        <dbReference type="EMBL" id="PON31141.1"/>
    </source>
</evidence>
<dbReference type="PANTHER" id="PTHR34835:SF34">
    <property type="entry name" value="OS08G0555500 PROTEIN"/>
    <property type="match status" value="1"/>
</dbReference>